<sequence length="208" mass="21631">MPKQINLVPPISDVSSIILIMSLFTPSMMGFVTVRPVHCGQRRLDMCGLVGSTSVITISTMLRSLSGLVLSPNPSANYETLTLRLDKLGGAENEKVSEGAGSAVIGDKHGPRIQAAMPRPQLPNAALRVGGLPAGGCLSASLAAIGLSGHFPTTRNTKTRVPPARPVHADSSIFSDLQVWRSMNGGGPSHTMLAMCPVLESVPIAGSG</sequence>
<keyword evidence="2" id="KW-1185">Reference proteome</keyword>
<evidence type="ECO:0000313" key="2">
    <source>
        <dbReference type="Proteomes" id="UP000249748"/>
    </source>
</evidence>
<gene>
    <name evidence="1" type="ORF">BO79DRAFT_265155</name>
</gene>
<accession>A0ACD1IEM2</accession>
<evidence type="ECO:0000313" key="1">
    <source>
        <dbReference type="EMBL" id="RAK88801.1"/>
    </source>
</evidence>
<dbReference type="EMBL" id="KZ824549">
    <property type="protein sequence ID" value="RAK88801.1"/>
    <property type="molecule type" value="Genomic_DNA"/>
</dbReference>
<organism evidence="1 2">
    <name type="scientific">Aspergillus costaricaensis CBS 115574</name>
    <dbReference type="NCBI Taxonomy" id="1448317"/>
    <lineage>
        <taxon>Eukaryota</taxon>
        <taxon>Fungi</taxon>
        <taxon>Dikarya</taxon>
        <taxon>Ascomycota</taxon>
        <taxon>Pezizomycotina</taxon>
        <taxon>Eurotiomycetes</taxon>
        <taxon>Eurotiomycetidae</taxon>
        <taxon>Eurotiales</taxon>
        <taxon>Aspergillaceae</taxon>
        <taxon>Aspergillus</taxon>
        <taxon>Aspergillus subgen. Circumdati</taxon>
    </lineage>
</organism>
<reference evidence="1" key="1">
    <citation type="submission" date="2018-02" db="EMBL/GenBank/DDBJ databases">
        <title>The genomes of Aspergillus section Nigri reveals drivers in fungal speciation.</title>
        <authorList>
            <consortium name="DOE Joint Genome Institute"/>
            <person name="Vesth T.C."/>
            <person name="Nybo J."/>
            <person name="Theobald S."/>
            <person name="Brandl J."/>
            <person name="Frisvad J.C."/>
            <person name="Nielsen K.F."/>
            <person name="Lyhne E.K."/>
            <person name="Kogle M.E."/>
            <person name="Kuo A."/>
            <person name="Riley R."/>
            <person name="Clum A."/>
            <person name="Nolan M."/>
            <person name="Lipzen A."/>
            <person name="Salamov A."/>
            <person name="Henrissat B."/>
            <person name="Wiebenga A."/>
            <person name="De vries R.P."/>
            <person name="Grigoriev I.V."/>
            <person name="Mortensen U.H."/>
            <person name="Andersen M.R."/>
            <person name="Baker S.E."/>
        </authorList>
    </citation>
    <scope>NUCLEOTIDE SEQUENCE</scope>
    <source>
        <strain evidence="1">CBS 115574</strain>
    </source>
</reference>
<name>A0ACD1IEM2_9EURO</name>
<protein>
    <submittedName>
        <fullName evidence="1">Uncharacterized protein</fullName>
    </submittedName>
</protein>
<dbReference type="Proteomes" id="UP000249748">
    <property type="component" value="Unassembled WGS sequence"/>
</dbReference>
<proteinExistence type="predicted"/>